<dbReference type="Proteomes" id="UP000033647">
    <property type="component" value="Unassembled WGS sequence"/>
</dbReference>
<dbReference type="InterPro" id="IPR045518">
    <property type="entry name" value="2EXR"/>
</dbReference>
<dbReference type="Pfam" id="PF20150">
    <property type="entry name" value="2EXR"/>
    <property type="match status" value="1"/>
</dbReference>
<dbReference type="EMBL" id="LAFY01004122">
    <property type="protein sequence ID" value="KJX94724.1"/>
    <property type="molecule type" value="Genomic_DNA"/>
</dbReference>
<organism evidence="2 3">
    <name type="scientific">Zymoseptoria brevis</name>
    <dbReference type="NCBI Taxonomy" id="1047168"/>
    <lineage>
        <taxon>Eukaryota</taxon>
        <taxon>Fungi</taxon>
        <taxon>Dikarya</taxon>
        <taxon>Ascomycota</taxon>
        <taxon>Pezizomycotina</taxon>
        <taxon>Dothideomycetes</taxon>
        <taxon>Dothideomycetidae</taxon>
        <taxon>Mycosphaerellales</taxon>
        <taxon>Mycosphaerellaceae</taxon>
        <taxon>Zymoseptoria</taxon>
    </lineage>
</organism>
<evidence type="ECO:0000313" key="3">
    <source>
        <dbReference type="Proteomes" id="UP000033647"/>
    </source>
</evidence>
<reference evidence="2 3" key="1">
    <citation type="submission" date="2015-03" db="EMBL/GenBank/DDBJ databases">
        <title>RNA-seq based gene annotation and comparative genomics of four Zymoseptoria species reveal species-specific pathogenicity related genes and transposable element activity.</title>
        <authorList>
            <person name="Grandaubert J."/>
            <person name="Bhattacharyya A."/>
            <person name="Stukenbrock E.H."/>
        </authorList>
    </citation>
    <scope>NUCLEOTIDE SEQUENCE [LARGE SCALE GENOMIC DNA]</scope>
    <source>
        <strain evidence="2 3">Zb18110</strain>
    </source>
</reference>
<dbReference type="STRING" id="1047168.A0A0F4GBJ9"/>
<dbReference type="AlphaFoldDB" id="A0A0F4GBJ9"/>
<sequence>MATEFTLFPQAITELRLMIWQMALPTPLTRALYPFRKGCWVLEDLGLQLDPNGEDLDLRFDPGLLKEMHIMLPLFHVNREARDVAIKFIRMHKLVTRQGSAGAGYFRRFDPRTDIMFLPAPHIDAFVSEHQTLLHEDPEMEGRYVGTSFPILKRLAITAAGFEAFRADLLEELFEYVGPVSTICIVELPFNSAFTLEEVEDGSALQFLELAEAPRARYSWNSGERRWGYSGDPEMLQRMRDLVDGLDAPASATSEFNLEIQMVHLIEAGKS</sequence>
<protein>
    <recommendedName>
        <fullName evidence="1">2EXR domain-containing protein</fullName>
    </recommendedName>
</protein>
<accession>A0A0F4GBJ9</accession>
<name>A0A0F4GBJ9_9PEZI</name>
<gene>
    <name evidence="2" type="ORF">TI39_contig4163g00012</name>
</gene>
<feature type="domain" description="2EXR" evidence="1">
    <location>
        <begin position="5"/>
        <end position="116"/>
    </location>
</feature>
<dbReference type="OrthoDB" id="3546385at2759"/>
<keyword evidence="3" id="KW-1185">Reference proteome</keyword>
<proteinExistence type="predicted"/>
<comment type="caution">
    <text evidence="2">The sequence shown here is derived from an EMBL/GenBank/DDBJ whole genome shotgun (WGS) entry which is preliminary data.</text>
</comment>
<evidence type="ECO:0000259" key="1">
    <source>
        <dbReference type="Pfam" id="PF20150"/>
    </source>
</evidence>
<evidence type="ECO:0000313" key="2">
    <source>
        <dbReference type="EMBL" id="KJX94724.1"/>
    </source>
</evidence>